<dbReference type="SUPFAM" id="SSF48371">
    <property type="entry name" value="ARM repeat"/>
    <property type="match status" value="1"/>
</dbReference>
<reference evidence="2" key="1">
    <citation type="submission" date="2019-10" db="EMBL/GenBank/DDBJ databases">
        <title>The sequence and de novo assembly of the wild yak genome.</title>
        <authorList>
            <person name="Liu Y."/>
        </authorList>
    </citation>
    <scope>NUCLEOTIDE SEQUENCE [LARGE SCALE GENOMIC DNA]</scope>
    <source>
        <strain evidence="2">WY2019</strain>
    </source>
</reference>
<dbReference type="Proteomes" id="UP000322234">
    <property type="component" value="Unassembled WGS sequence"/>
</dbReference>
<accession>A0A6B0RC58</accession>
<dbReference type="Gene3D" id="1.25.10.10">
    <property type="entry name" value="Leucine-rich Repeat Variant"/>
    <property type="match status" value="1"/>
</dbReference>
<dbReference type="InterPro" id="IPR051023">
    <property type="entry name" value="PP2A_Regulatory_Subunit_A"/>
</dbReference>
<evidence type="ECO:0000313" key="2">
    <source>
        <dbReference type="EMBL" id="MXQ85063.1"/>
    </source>
</evidence>
<dbReference type="InterPro" id="IPR016024">
    <property type="entry name" value="ARM-type_fold"/>
</dbReference>
<sequence length="212" mass="23871">MWGMRKACAECFLAVAHNTSPEVCRSRLWPLFITLISDPCRWPGPPADLTTVGRAFRSQDISKHGCGNSAEVLFKQWKCTGIQFHRELIPRFRHCSKWVGRQAFAFICQAVVSKECIPMDQSVEHILPSLLSLISNPVPNERVLLAKALRQILLEKAYFRNAGNPHLGVSEETVLALLSDQNQDLTFFAALEPKRGNVTDPRHAARTELTHL</sequence>
<dbReference type="GO" id="GO:0019888">
    <property type="term" value="F:protein phosphatase regulator activity"/>
    <property type="evidence" value="ECO:0007669"/>
    <property type="project" value="TreeGrafter"/>
</dbReference>
<name>A0A6B0RC58_9CETA</name>
<dbReference type="InterPro" id="IPR011989">
    <property type="entry name" value="ARM-like"/>
</dbReference>
<dbReference type="GO" id="GO:0005737">
    <property type="term" value="C:cytoplasm"/>
    <property type="evidence" value="ECO:0007669"/>
    <property type="project" value="TreeGrafter"/>
</dbReference>
<proteinExistence type="predicted"/>
<dbReference type="PANTHER" id="PTHR10648">
    <property type="entry name" value="SERINE/THREONINE-PROTEIN PHOSPHATASE PP2A 65 KDA REGULATORY SUBUNIT"/>
    <property type="match status" value="1"/>
</dbReference>
<organism evidence="2 3">
    <name type="scientific">Bos mutus</name>
    <name type="common">wild yak</name>
    <dbReference type="NCBI Taxonomy" id="72004"/>
    <lineage>
        <taxon>Eukaryota</taxon>
        <taxon>Metazoa</taxon>
        <taxon>Chordata</taxon>
        <taxon>Craniata</taxon>
        <taxon>Vertebrata</taxon>
        <taxon>Euteleostomi</taxon>
        <taxon>Mammalia</taxon>
        <taxon>Eutheria</taxon>
        <taxon>Laurasiatheria</taxon>
        <taxon>Artiodactyla</taxon>
        <taxon>Ruminantia</taxon>
        <taxon>Pecora</taxon>
        <taxon>Bovidae</taxon>
        <taxon>Bovinae</taxon>
        <taxon>Bos</taxon>
    </lineage>
</organism>
<protein>
    <submittedName>
        <fullName evidence="2">Uncharacterized protein</fullName>
    </submittedName>
</protein>
<comment type="caution">
    <text evidence="2">The sequence shown here is derived from an EMBL/GenBank/DDBJ whole genome shotgun (WGS) entry which is preliminary data.</text>
</comment>
<keyword evidence="3" id="KW-1185">Reference proteome</keyword>
<evidence type="ECO:0000256" key="1">
    <source>
        <dbReference type="ARBA" id="ARBA00022737"/>
    </source>
</evidence>
<keyword evidence="1" id="KW-0677">Repeat</keyword>
<gene>
    <name evidence="2" type="ORF">E5288_WYG004278</name>
</gene>
<evidence type="ECO:0000313" key="3">
    <source>
        <dbReference type="Proteomes" id="UP000322234"/>
    </source>
</evidence>
<dbReference type="AlphaFoldDB" id="A0A6B0RC58"/>
<dbReference type="EMBL" id="VBQZ03000024">
    <property type="protein sequence ID" value="MXQ85063.1"/>
    <property type="molecule type" value="Genomic_DNA"/>
</dbReference>
<dbReference type="PANTHER" id="PTHR10648:SF7">
    <property type="entry name" value="WW-BINDING DOMAIN-CONTAINING PROTEIN-RELATED"/>
    <property type="match status" value="1"/>
</dbReference>